<dbReference type="KEGG" id="epa:114576631"/>
<sequence length="430" mass="49557">MEKKTIFGIKGPAWFSSLRHYDMIRGMGIDYMHGVLLGIMKMLLSLWFDPVHNNEDFSISSKLDEVDERLLSIKPPASITRCPRSLSDRKHWKASELRSFLLFYSVPCLLNILPKLYLEHFVLLSEAIYILLQESISQGEISHAENLLIHFCLMMESLYGRRRLTANCHYLLHLADDVRDLGPLWTHSCFHFEDKNGFLLKLLHGTQKTEFQVVTAISLIQRIPEMASCLNPGSIAEKFYLTLQNISSPTREIVIEPNIYVLGAVQKYTLNEKEYAALTDALQGSLPVGNEVVRSLRIRIGREVYHSESYTRVIRRNNCFIQYLDKTGQVSFAQIKFFFQHTSDQFDVSGNEIILNFAMTYKLERLSEMLVHDEITKSTARQFIPINLSADEKLFCIPISKILNKCIPIVFKESKDKGYIVPFPNNCEKD</sequence>
<dbReference type="PANTHER" id="PTHR46579">
    <property type="entry name" value="F5/8 TYPE C DOMAIN-CONTAINING PROTEIN-RELATED"/>
    <property type="match status" value="1"/>
</dbReference>
<protein>
    <submittedName>
        <fullName evidence="1">Uncharacterized protein</fullName>
    </submittedName>
</protein>
<dbReference type="RefSeq" id="XP_028519461.1">
    <property type="nucleotide sequence ID" value="XM_028663660.1"/>
</dbReference>
<proteinExistence type="predicted"/>
<dbReference type="Proteomes" id="UP000887567">
    <property type="component" value="Unplaced"/>
</dbReference>
<dbReference type="OMA" id="LTANCHY"/>
<name>A0A913YZD1_EXADI</name>
<evidence type="ECO:0000313" key="2">
    <source>
        <dbReference type="Proteomes" id="UP000887567"/>
    </source>
</evidence>
<reference evidence="1" key="1">
    <citation type="submission" date="2022-11" db="UniProtKB">
        <authorList>
            <consortium name="EnsemblMetazoa"/>
        </authorList>
    </citation>
    <scope>IDENTIFICATION</scope>
</reference>
<dbReference type="PANTHER" id="PTHR46579:SF1">
    <property type="entry name" value="F5_8 TYPE C DOMAIN-CONTAINING PROTEIN"/>
    <property type="match status" value="1"/>
</dbReference>
<dbReference type="OrthoDB" id="5987567at2759"/>
<organism evidence="1 2">
    <name type="scientific">Exaiptasia diaphana</name>
    <name type="common">Tropical sea anemone</name>
    <name type="synonym">Aiptasia pulchella</name>
    <dbReference type="NCBI Taxonomy" id="2652724"/>
    <lineage>
        <taxon>Eukaryota</taxon>
        <taxon>Metazoa</taxon>
        <taxon>Cnidaria</taxon>
        <taxon>Anthozoa</taxon>
        <taxon>Hexacorallia</taxon>
        <taxon>Actiniaria</taxon>
        <taxon>Aiptasiidae</taxon>
        <taxon>Exaiptasia</taxon>
    </lineage>
</organism>
<dbReference type="EnsemblMetazoa" id="XM_028663660.1">
    <property type="protein sequence ID" value="XP_028519461.1"/>
    <property type="gene ID" value="LOC114576631"/>
</dbReference>
<dbReference type="AlphaFoldDB" id="A0A913YZD1"/>
<keyword evidence="2" id="KW-1185">Reference proteome</keyword>
<accession>A0A913YZD1</accession>
<dbReference type="GeneID" id="114576631"/>
<evidence type="ECO:0000313" key="1">
    <source>
        <dbReference type="EnsemblMetazoa" id="XP_028519461.1"/>
    </source>
</evidence>